<organism evidence="2 3">
    <name type="scientific">Variovorax paradoxus</name>
    <dbReference type="NCBI Taxonomy" id="34073"/>
    <lineage>
        <taxon>Bacteria</taxon>
        <taxon>Pseudomonadati</taxon>
        <taxon>Pseudomonadota</taxon>
        <taxon>Betaproteobacteria</taxon>
        <taxon>Burkholderiales</taxon>
        <taxon>Comamonadaceae</taxon>
        <taxon>Variovorax</taxon>
    </lineage>
</organism>
<dbReference type="AlphaFoldDB" id="A0A2W5QMJ3"/>
<proteinExistence type="predicted"/>
<keyword evidence="1" id="KW-0732">Signal</keyword>
<reference evidence="2 3" key="1">
    <citation type="submission" date="2017-08" db="EMBL/GenBank/DDBJ databases">
        <title>Infants hospitalized years apart are colonized by the same room-sourced microbial strains.</title>
        <authorList>
            <person name="Brooks B."/>
            <person name="Olm M.R."/>
            <person name="Firek B.A."/>
            <person name="Baker R."/>
            <person name="Thomas B.C."/>
            <person name="Morowitz M.J."/>
            <person name="Banfield J.F."/>
        </authorList>
    </citation>
    <scope>NUCLEOTIDE SEQUENCE [LARGE SCALE GENOMIC DNA]</scope>
    <source>
        <strain evidence="2">S2_005_003_R2_41</strain>
    </source>
</reference>
<evidence type="ECO:0000313" key="2">
    <source>
        <dbReference type="EMBL" id="PZQ78236.1"/>
    </source>
</evidence>
<sequence length="302" mass="31628">MSIQKTLAAACAAVALCSCSKAPVACSDLPGQATTDLIVQHLKSGFTNTEVRSALDTAVKVPADFSTLVTIGPPVVETTSQAPDGNSANCVAHFEAKAAPDVEQSAARWKDKQSAVRPTLALAARSRFGDGVGGDGYLQFAARKLVGAAKVLQEYADAASSDAFVPPATFKGSVKYVLTRGEGAERKYAVIADASAPKWAQALTIYALLDDFVSERTRAAERQQLYGAFDVVSVKKAEMCGEEALCVDADRGKRFIVNSAALDKDALERLSTAVKNGTDVCLTGVEKQDGQLLASGVEASCQ</sequence>
<name>A0A2W5QMJ3_VARPD</name>
<protein>
    <recommendedName>
        <fullName evidence="4">Lipoprotein</fullName>
    </recommendedName>
</protein>
<dbReference type="EMBL" id="QFPP01000003">
    <property type="protein sequence ID" value="PZQ78236.1"/>
    <property type="molecule type" value="Genomic_DNA"/>
</dbReference>
<dbReference type="Proteomes" id="UP000249135">
    <property type="component" value="Unassembled WGS sequence"/>
</dbReference>
<feature type="signal peptide" evidence="1">
    <location>
        <begin position="1"/>
        <end position="27"/>
    </location>
</feature>
<gene>
    <name evidence="2" type="ORF">DI563_00825</name>
</gene>
<accession>A0A2W5QMJ3</accession>
<evidence type="ECO:0000256" key="1">
    <source>
        <dbReference type="SAM" id="SignalP"/>
    </source>
</evidence>
<dbReference type="PROSITE" id="PS51257">
    <property type="entry name" value="PROKAR_LIPOPROTEIN"/>
    <property type="match status" value="1"/>
</dbReference>
<evidence type="ECO:0000313" key="3">
    <source>
        <dbReference type="Proteomes" id="UP000249135"/>
    </source>
</evidence>
<comment type="caution">
    <text evidence="2">The sequence shown here is derived from an EMBL/GenBank/DDBJ whole genome shotgun (WGS) entry which is preliminary data.</text>
</comment>
<evidence type="ECO:0008006" key="4">
    <source>
        <dbReference type="Google" id="ProtNLM"/>
    </source>
</evidence>
<feature type="chain" id="PRO_5015946676" description="Lipoprotein" evidence="1">
    <location>
        <begin position="28"/>
        <end position="302"/>
    </location>
</feature>